<dbReference type="FunFam" id="1.10.510.10:FF:000060">
    <property type="entry name" value="G-type lectin S-receptor-like serine/threonine-protein kinase"/>
    <property type="match status" value="1"/>
</dbReference>
<keyword evidence="5" id="KW-0808">Transferase</keyword>
<feature type="domain" description="Protein kinase" evidence="22">
    <location>
        <begin position="710"/>
        <end position="996"/>
    </location>
</feature>
<dbReference type="InterPro" id="IPR011009">
    <property type="entry name" value="Kinase-like_dom_sf"/>
</dbReference>
<dbReference type="PANTHER" id="PTHR27002:SF1111">
    <property type="entry name" value="NON-SPECIFIC SERINE_THREONINE PROTEIN KINASE"/>
    <property type="match status" value="1"/>
</dbReference>
<evidence type="ECO:0000256" key="3">
    <source>
        <dbReference type="ARBA" id="ARBA00022475"/>
    </source>
</evidence>
<proteinExistence type="predicted"/>
<keyword evidence="14" id="KW-1015">Disulfide bond</keyword>
<comment type="catalytic activity">
    <reaction evidence="17">
        <text>L-threonyl-[protein] + ATP = O-phospho-L-threonyl-[protein] + ADP + H(+)</text>
        <dbReference type="Rhea" id="RHEA:46608"/>
        <dbReference type="Rhea" id="RHEA-COMP:11060"/>
        <dbReference type="Rhea" id="RHEA-COMP:11605"/>
        <dbReference type="ChEBI" id="CHEBI:15378"/>
        <dbReference type="ChEBI" id="CHEBI:30013"/>
        <dbReference type="ChEBI" id="CHEBI:30616"/>
        <dbReference type="ChEBI" id="CHEBI:61977"/>
        <dbReference type="ChEBI" id="CHEBI:456216"/>
        <dbReference type="EC" id="2.7.11.1"/>
    </reaction>
</comment>
<keyword evidence="15" id="KW-0675">Receptor</keyword>
<dbReference type="EMBL" id="GHES01001304">
    <property type="protein sequence ID" value="MPA31863.1"/>
    <property type="molecule type" value="Transcribed_RNA"/>
</dbReference>
<evidence type="ECO:0000256" key="12">
    <source>
        <dbReference type="ARBA" id="ARBA00022989"/>
    </source>
</evidence>
<feature type="domain" description="Bulb-type lectin" evidence="24">
    <location>
        <begin position="27"/>
        <end position="153"/>
    </location>
</feature>
<keyword evidence="8" id="KW-0430">Lectin</keyword>
<keyword evidence="11" id="KW-0067">ATP-binding</keyword>
<dbReference type="PROSITE" id="PS50927">
    <property type="entry name" value="BULB_LECTIN"/>
    <property type="match status" value="1"/>
</dbReference>
<reference evidence="26" key="1">
    <citation type="submission" date="2019-08" db="EMBL/GenBank/DDBJ databases">
        <title>Reference gene set and small RNA set construction with multiple tissues from Davidia involucrata Baill.</title>
        <authorList>
            <person name="Yang H."/>
            <person name="Zhou C."/>
            <person name="Li G."/>
            <person name="Wang J."/>
            <person name="Gao P."/>
            <person name="Wang M."/>
            <person name="Wang R."/>
            <person name="Zhao Y."/>
        </authorList>
    </citation>
    <scope>NUCLEOTIDE SEQUENCE</scope>
    <source>
        <tissue evidence="26">Mixed with DoveR01_LX</tissue>
    </source>
</reference>
<dbReference type="CDD" id="cd14066">
    <property type="entry name" value="STKc_IRAK"/>
    <property type="match status" value="1"/>
</dbReference>
<gene>
    <name evidence="26" type="ORF">Din_001304</name>
</gene>
<dbReference type="Gene3D" id="2.90.10.10">
    <property type="entry name" value="Bulb-type lectin domain"/>
    <property type="match status" value="1"/>
</dbReference>
<dbReference type="PROSITE" id="PS50948">
    <property type="entry name" value="PAN"/>
    <property type="match status" value="1"/>
</dbReference>
<evidence type="ECO:0000256" key="8">
    <source>
        <dbReference type="ARBA" id="ARBA00022734"/>
    </source>
</evidence>
<evidence type="ECO:0000256" key="2">
    <source>
        <dbReference type="ARBA" id="ARBA00012513"/>
    </source>
</evidence>
<evidence type="ECO:0000256" key="13">
    <source>
        <dbReference type="ARBA" id="ARBA00023136"/>
    </source>
</evidence>
<comment type="caution">
    <text evidence="19">Lacks conserved residue(s) required for the propagation of feature annotation.</text>
</comment>
<keyword evidence="13 20" id="KW-0472">Membrane</keyword>
<keyword evidence="6 20" id="KW-0812">Transmembrane</keyword>
<dbReference type="SUPFAM" id="SSF51110">
    <property type="entry name" value="alpha-D-mannose-specific plant lectins"/>
    <property type="match status" value="1"/>
</dbReference>
<dbReference type="Pfam" id="PF07714">
    <property type="entry name" value="PK_Tyr_Ser-Thr"/>
    <property type="match status" value="1"/>
</dbReference>
<dbReference type="GO" id="GO:0048544">
    <property type="term" value="P:recognition of pollen"/>
    <property type="evidence" value="ECO:0007669"/>
    <property type="project" value="InterPro"/>
</dbReference>
<dbReference type="InterPro" id="IPR003609">
    <property type="entry name" value="Pan_app"/>
</dbReference>
<feature type="signal peptide" evidence="21">
    <location>
        <begin position="1"/>
        <end position="26"/>
    </location>
</feature>
<comment type="subcellular location">
    <subcellularLocation>
        <location evidence="1">Cell membrane</location>
        <topology evidence="1">Single-pass type I membrane protein</topology>
    </subcellularLocation>
</comment>
<dbReference type="FunFam" id="3.30.200.20:FF:000330">
    <property type="entry name" value="G-type lectin S-receptor-like serine/threonine-protein kinase At4g03230"/>
    <property type="match status" value="1"/>
</dbReference>
<evidence type="ECO:0000256" key="6">
    <source>
        <dbReference type="ARBA" id="ARBA00022692"/>
    </source>
</evidence>
<evidence type="ECO:0000256" key="4">
    <source>
        <dbReference type="ARBA" id="ARBA00022527"/>
    </source>
</evidence>
<dbReference type="EC" id="2.7.11.1" evidence="2"/>
<keyword evidence="16" id="KW-0325">Glycoprotein</keyword>
<keyword evidence="4" id="KW-0723">Serine/threonine-protein kinase</keyword>
<evidence type="ECO:0000256" key="5">
    <source>
        <dbReference type="ARBA" id="ARBA00022679"/>
    </source>
</evidence>
<dbReference type="Pfam" id="PF11883">
    <property type="entry name" value="DUF3403"/>
    <property type="match status" value="1"/>
</dbReference>
<evidence type="ECO:0000256" key="1">
    <source>
        <dbReference type="ARBA" id="ARBA00004251"/>
    </source>
</evidence>
<accession>A0A5B6YKA8</accession>
<dbReference type="InterPro" id="IPR036426">
    <property type="entry name" value="Bulb-type_lectin_dom_sf"/>
</dbReference>
<dbReference type="Pfam" id="PF01453">
    <property type="entry name" value="B_lectin"/>
    <property type="match status" value="1"/>
</dbReference>
<dbReference type="PROSITE" id="PS50011">
    <property type="entry name" value="PROTEIN_KINASE_DOM"/>
    <property type="match status" value="1"/>
</dbReference>
<dbReference type="SMART" id="SM00108">
    <property type="entry name" value="B_lectin"/>
    <property type="match status" value="1"/>
</dbReference>
<keyword evidence="10" id="KW-0418">Kinase</keyword>
<comment type="catalytic activity">
    <reaction evidence="18">
        <text>L-seryl-[protein] + ATP = O-phospho-L-seryl-[protein] + ADP + H(+)</text>
        <dbReference type="Rhea" id="RHEA:17989"/>
        <dbReference type="Rhea" id="RHEA-COMP:9863"/>
        <dbReference type="Rhea" id="RHEA-COMP:11604"/>
        <dbReference type="ChEBI" id="CHEBI:15378"/>
        <dbReference type="ChEBI" id="CHEBI:29999"/>
        <dbReference type="ChEBI" id="CHEBI:30616"/>
        <dbReference type="ChEBI" id="CHEBI:83421"/>
        <dbReference type="ChEBI" id="CHEBI:456216"/>
        <dbReference type="EC" id="2.7.11.1"/>
    </reaction>
</comment>
<dbReference type="InterPro" id="IPR000742">
    <property type="entry name" value="EGF"/>
</dbReference>
<keyword evidence="12 20" id="KW-1133">Transmembrane helix</keyword>
<dbReference type="InterPro" id="IPR008271">
    <property type="entry name" value="Ser/Thr_kinase_AS"/>
</dbReference>
<dbReference type="InterPro" id="IPR001480">
    <property type="entry name" value="Bulb-type_lectin_dom"/>
</dbReference>
<evidence type="ECO:0000256" key="9">
    <source>
        <dbReference type="ARBA" id="ARBA00022741"/>
    </source>
</evidence>
<dbReference type="GO" id="GO:0005886">
    <property type="term" value="C:plasma membrane"/>
    <property type="evidence" value="ECO:0007669"/>
    <property type="project" value="UniProtKB-SubCell"/>
</dbReference>
<dbReference type="SMART" id="SM00473">
    <property type="entry name" value="PAN_AP"/>
    <property type="match status" value="1"/>
</dbReference>
<dbReference type="SUPFAM" id="SSF56112">
    <property type="entry name" value="Protein kinase-like (PK-like)"/>
    <property type="match status" value="1"/>
</dbReference>
<evidence type="ECO:0000259" key="23">
    <source>
        <dbReference type="PROSITE" id="PS50026"/>
    </source>
</evidence>
<dbReference type="AlphaFoldDB" id="A0A5B6YKA8"/>
<evidence type="ECO:0000313" key="26">
    <source>
        <dbReference type="EMBL" id="MPA31863.1"/>
    </source>
</evidence>
<feature type="domain" description="EGF-like" evidence="23">
    <location>
        <begin position="289"/>
        <end position="325"/>
    </location>
</feature>
<organism evidence="26">
    <name type="scientific">Davidia involucrata</name>
    <name type="common">Dove tree</name>
    <dbReference type="NCBI Taxonomy" id="16924"/>
    <lineage>
        <taxon>Eukaryota</taxon>
        <taxon>Viridiplantae</taxon>
        <taxon>Streptophyta</taxon>
        <taxon>Embryophyta</taxon>
        <taxon>Tracheophyta</taxon>
        <taxon>Spermatophyta</taxon>
        <taxon>Magnoliopsida</taxon>
        <taxon>eudicotyledons</taxon>
        <taxon>Gunneridae</taxon>
        <taxon>Pentapetalae</taxon>
        <taxon>asterids</taxon>
        <taxon>Cornales</taxon>
        <taxon>Nyssaceae</taxon>
        <taxon>Davidia</taxon>
    </lineage>
</organism>
<dbReference type="PROSITE" id="PS50026">
    <property type="entry name" value="EGF_3"/>
    <property type="match status" value="1"/>
</dbReference>
<evidence type="ECO:0000256" key="11">
    <source>
        <dbReference type="ARBA" id="ARBA00022840"/>
    </source>
</evidence>
<dbReference type="Gene3D" id="3.30.200.20">
    <property type="entry name" value="Phosphorylase Kinase, domain 1"/>
    <property type="match status" value="1"/>
</dbReference>
<name>A0A5B6YKA8_DAVIN</name>
<dbReference type="GO" id="GO:0005524">
    <property type="term" value="F:ATP binding"/>
    <property type="evidence" value="ECO:0007669"/>
    <property type="project" value="UniProtKB-KW"/>
</dbReference>
<dbReference type="GO" id="GO:0004674">
    <property type="term" value="F:protein serine/threonine kinase activity"/>
    <property type="evidence" value="ECO:0007669"/>
    <property type="project" value="UniProtKB-KW"/>
</dbReference>
<evidence type="ECO:0000259" key="24">
    <source>
        <dbReference type="PROSITE" id="PS50927"/>
    </source>
</evidence>
<feature type="domain" description="Apple" evidence="25">
    <location>
        <begin position="343"/>
        <end position="431"/>
    </location>
</feature>
<dbReference type="Pfam" id="PF00954">
    <property type="entry name" value="S_locus_glycop"/>
    <property type="match status" value="1"/>
</dbReference>
<evidence type="ECO:0000256" key="10">
    <source>
        <dbReference type="ARBA" id="ARBA00022777"/>
    </source>
</evidence>
<keyword evidence="9" id="KW-0547">Nucleotide-binding</keyword>
<feature type="transmembrane region" description="Helical" evidence="20">
    <location>
        <begin position="624"/>
        <end position="646"/>
    </location>
</feature>
<dbReference type="CDD" id="cd01098">
    <property type="entry name" value="PAN_AP_plant"/>
    <property type="match status" value="1"/>
</dbReference>
<dbReference type="InterPro" id="IPR021820">
    <property type="entry name" value="S-locus_recpt_kinase_C"/>
</dbReference>
<dbReference type="PANTHER" id="PTHR27002">
    <property type="entry name" value="RECEPTOR-LIKE SERINE/THREONINE-PROTEIN KINASE SD1-8"/>
    <property type="match status" value="1"/>
</dbReference>
<dbReference type="Pfam" id="PF08276">
    <property type="entry name" value="PAN_2"/>
    <property type="match status" value="1"/>
</dbReference>
<evidence type="ECO:0000256" key="16">
    <source>
        <dbReference type="ARBA" id="ARBA00023180"/>
    </source>
</evidence>
<evidence type="ECO:0000256" key="21">
    <source>
        <dbReference type="SAM" id="SignalP"/>
    </source>
</evidence>
<dbReference type="InterPro" id="IPR001245">
    <property type="entry name" value="Ser-Thr/Tyr_kinase_cat_dom"/>
</dbReference>
<dbReference type="Gene3D" id="1.10.510.10">
    <property type="entry name" value="Transferase(Phosphotransferase) domain 1"/>
    <property type="match status" value="1"/>
</dbReference>
<keyword evidence="7 21" id="KW-0732">Signal</keyword>
<dbReference type="InterPro" id="IPR000858">
    <property type="entry name" value="S_locus_glycoprot_dom"/>
</dbReference>
<evidence type="ECO:0000256" key="18">
    <source>
        <dbReference type="ARBA" id="ARBA00048679"/>
    </source>
</evidence>
<dbReference type="SMART" id="SM00220">
    <property type="entry name" value="S_TKc"/>
    <property type="match status" value="1"/>
</dbReference>
<dbReference type="GO" id="GO:0030246">
    <property type="term" value="F:carbohydrate binding"/>
    <property type="evidence" value="ECO:0007669"/>
    <property type="project" value="UniProtKB-KW"/>
</dbReference>
<feature type="chain" id="PRO_5022796723" description="non-specific serine/threonine protein kinase" evidence="21">
    <location>
        <begin position="27"/>
        <end position="1029"/>
    </location>
</feature>
<evidence type="ECO:0000256" key="19">
    <source>
        <dbReference type="PROSITE-ProRule" id="PRU00076"/>
    </source>
</evidence>
<dbReference type="InterPro" id="IPR000719">
    <property type="entry name" value="Prot_kinase_dom"/>
</dbReference>
<evidence type="ECO:0000256" key="20">
    <source>
        <dbReference type="SAM" id="Phobius"/>
    </source>
</evidence>
<evidence type="ECO:0000259" key="22">
    <source>
        <dbReference type="PROSITE" id="PS50011"/>
    </source>
</evidence>
<evidence type="ECO:0000256" key="17">
    <source>
        <dbReference type="ARBA" id="ARBA00047899"/>
    </source>
</evidence>
<evidence type="ECO:0000256" key="15">
    <source>
        <dbReference type="ARBA" id="ARBA00023170"/>
    </source>
</evidence>
<evidence type="ECO:0000256" key="14">
    <source>
        <dbReference type="ARBA" id="ARBA00023157"/>
    </source>
</evidence>
<evidence type="ECO:0000259" key="25">
    <source>
        <dbReference type="PROSITE" id="PS50948"/>
    </source>
</evidence>
<dbReference type="PROSITE" id="PS00108">
    <property type="entry name" value="PROTEIN_KINASE_ST"/>
    <property type="match status" value="1"/>
</dbReference>
<evidence type="ECO:0000256" key="7">
    <source>
        <dbReference type="ARBA" id="ARBA00022729"/>
    </source>
</evidence>
<dbReference type="CDD" id="cd00028">
    <property type="entry name" value="B_lectin"/>
    <property type="match status" value="1"/>
</dbReference>
<protein>
    <recommendedName>
        <fullName evidence="2">non-specific serine/threonine protein kinase</fullName>
        <ecNumber evidence="2">2.7.11.1</ecNumber>
    </recommendedName>
</protein>
<sequence>MRMRSTIYLIFWCTVLLCSSLQFCAARDAITGGRLIRDGENLISAGERFQLGFFTPDGDFNNNRYVGIWYYLKDPIIKTIVWVANRDKPLPADSTTGHFGLEKGNLKVLSENGSSYFSTDLANSTSGRTVKLLDSGNLVLSDDLSGNVLWQSFNHPTDTFLPGMKMDENLKLTSWRSRKDPGSGNFKFQQDQEAGEGHYLILNRSITYWKSGEFGDFISYTEILSTLPVLLSNFSKIPNRNGSIYSNISTPSISDYENTRLLMNSSGEIQYFRWDDHNNKGWSLKWSAPRDQCSVYNFCGNFGSCNSKNRLVCKCLPGFKPSSPDNWNYGDFSGGCTRKSSICTDQRDTTYFFNLTMMKVGKPETLFEDAKSEDDCKKECLNNCQCQAYSYYVQAETSLRSKPGCWLWTVDLINLQEEYSQGVHDLHVRILASDIFGSTARNCEPCGANMIPYPLSTGSNCGDPTYSNFRCNSSTGQVSFQTGTESYRVTSINPDTHRFVIQAIGAENCRVRTSRQLKTPFPFYVNNLCYVDTNISSADKLLQGRGELEIGWYPPPLEPTCTSSTDCKYWPDSNCSKGKCLCNANYFWNGSMLNCSQGPVIPVQSNPKQIGEFGPKGTSISLKAVVIAIIVIVAILLLCSVSYITYDRRMAARRRESRESQQGNPVLHLYDSERQVKDFIDSGQFEEDDKKGIDVPFLELESILAATNNFSDANKLGQGGFGPVYKGMFPGGQEIAIKRLSSHSGQGLEEFKNEVVLIAKLQHRNLVRLLGYCIKGDEKILLYEYMPNKSLDAFIFDRKQCLLLDWVKRFDIILGVARGLLYLHQDSRLRIIHRDLKTSNILLDEEMNPKISDFGLARIVGGKETKANTTKVVGTYGYMSPEYALEGSFSIKSDVFSFGVVVLEIISGKRNTGFYQSQQAMNLLGYAWKFWKEEKALELMDETLLESCNRSEVLKCITVGLLCVQEDPGDRPTMSTVVFMLGSETETLPNPKQPAFVARKNLSTTASSSSSKVEIHSINELTVTLEGGR</sequence>
<keyword evidence="3" id="KW-1003">Cell membrane</keyword>
<keyword evidence="19" id="KW-0245">EGF-like domain</keyword>